<name>A0A1I2QKB2_9BACL</name>
<dbReference type="CDD" id="cd00140">
    <property type="entry name" value="beta_clamp"/>
    <property type="match status" value="1"/>
</dbReference>
<keyword evidence="7 10" id="KW-0235">DNA replication</keyword>
<comment type="subunit">
    <text evidence="10">Forms a ring-shaped head-to-tail homodimer around DNA.</text>
</comment>
<dbReference type="STRING" id="269670.SAMN02982927_01156"/>
<comment type="function">
    <text evidence="10">Confers DNA tethering and processivity to DNA polymerases and other proteins. Acts as a clamp, forming a ring around DNA (a reaction catalyzed by the clamp-loading complex) which diffuses in an ATP-independent manner freely and bidirectionally along dsDNA. Initially characterized for its ability to contact the catalytic subunit of DNA polymerase III (Pol III), a complex, multichain enzyme responsible for most of the replicative synthesis in bacteria; Pol III exhibits 3'-5' exonuclease proofreading activity. The beta chain is required for initiation of replication as well as for processivity of DNA replication.</text>
</comment>
<evidence type="ECO:0000259" key="13">
    <source>
        <dbReference type="Pfam" id="PF02768"/>
    </source>
</evidence>
<evidence type="ECO:0000256" key="7">
    <source>
        <dbReference type="ARBA" id="ARBA00022705"/>
    </source>
</evidence>
<feature type="domain" description="DNA polymerase III beta sliding clamp C-terminal" evidence="13">
    <location>
        <begin position="270"/>
        <end position="391"/>
    </location>
</feature>
<dbReference type="PANTHER" id="PTHR30478:SF0">
    <property type="entry name" value="BETA SLIDING CLAMP"/>
    <property type="match status" value="1"/>
</dbReference>
<dbReference type="Proteomes" id="UP000198752">
    <property type="component" value="Unassembled WGS sequence"/>
</dbReference>
<feature type="domain" description="DNA polymerase III beta sliding clamp N-terminal" evidence="11">
    <location>
        <begin position="15"/>
        <end position="141"/>
    </location>
</feature>
<dbReference type="EMBL" id="FOOY01000007">
    <property type="protein sequence ID" value="SFG26136.1"/>
    <property type="molecule type" value="Genomic_DNA"/>
</dbReference>
<comment type="similarity">
    <text evidence="2 10">Belongs to the beta sliding clamp family.</text>
</comment>
<sequence>MQETQDINPNAALTLKLTVLKEKLVDAVNQVMKAISSKTTIPILTGVKITAGLDGITLTGSNSDISIRSFIPLEEDGNENAVVHTPGQIVLPSRLFSELVRKLPDEEVHIEVDSRLITKIISGTTEFSLNGLDPEEYPNLPIINESDVFRIRKDLLKDLIKQTVYAVSVTETRPVLTGVKWIIQDNQLNCVATDSHRLAQRSVTVDKTEDSGTQTLVIPGSSLNELSKILDDDDEQMVDIVMTANQILFKSHNVQFYSRLLDGNYPDTSRLIPTESKTTIDLGTKALYHAIERAALLAKEERNNVVKLRAEGNQVEVSSQSLELGRAYETLATEKFEGDPLRISFSAKFMMDALSKVDAQNVRIHFVGPMRPIIIRPIGDENILMLILPIRTF</sequence>
<accession>A0A1I2QKB2</accession>
<keyword evidence="6 10" id="KW-0548">Nucleotidyltransferase</keyword>
<dbReference type="RefSeq" id="WP_093670990.1">
    <property type="nucleotide sequence ID" value="NZ_FOOY01000007.1"/>
</dbReference>
<evidence type="ECO:0000256" key="4">
    <source>
        <dbReference type="ARBA" id="ARBA00022490"/>
    </source>
</evidence>
<evidence type="ECO:0000256" key="1">
    <source>
        <dbReference type="ARBA" id="ARBA00004496"/>
    </source>
</evidence>
<keyword evidence="4 10" id="KW-0963">Cytoplasm</keyword>
<keyword evidence="15" id="KW-1185">Reference proteome</keyword>
<dbReference type="GO" id="GO:0005737">
    <property type="term" value="C:cytoplasm"/>
    <property type="evidence" value="ECO:0007669"/>
    <property type="project" value="UniProtKB-SubCell"/>
</dbReference>
<dbReference type="NCBIfam" id="TIGR00663">
    <property type="entry name" value="dnan"/>
    <property type="match status" value="1"/>
</dbReference>
<evidence type="ECO:0000256" key="3">
    <source>
        <dbReference type="ARBA" id="ARBA00021035"/>
    </source>
</evidence>
<comment type="subcellular location">
    <subcellularLocation>
        <location evidence="1 10">Cytoplasm</location>
    </subcellularLocation>
</comment>
<evidence type="ECO:0000256" key="6">
    <source>
        <dbReference type="ARBA" id="ARBA00022695"/>
    </source>
</evidence>
<protein>
    <recommendedName>
        <fullName evidence="3 10">Beta sliding clamp</fullName>
    </recommendedName>
</protein>
<dbReference type="GO" id="GO:0003677">
    <property type="term" value="F:DNA binding"/>
    <property type="evidence" value="ECO:0007669"/>
    <property type="project" value="UniProtKB-UniRule"/>
</dbReference>
<dbReference type="Pfam" id="PF02768">
    <property type="entry name" value="DNA_pol3_beta_3"/>
    <property type="match status" value="1"/>
</dbReference>
<dbReference type="SUPFAM" id="SSF55979">
    <property type="entry name" value="DNA clamp"/>
    <property type="match status" value="3"/>
</dbReference>
<dbReference type="SMART" id="SM00480">
    <property type="entry name" value="POL3Bc"/>
    <property type="match status" value="1"/>
</dbReference>
<dbReference type="InterPro" id="IPR022637">
    <property type="entry name" value="DNA_polIII_beta_cen"/>
</dbReference>
<dbReference type="InterPro" id="IPR022634">
    <property type="entry name" value="DNA_polIII_beta_N"/>
</dbReference>
<keyword evidence="8 10" id="KW-0239">DNA-directed DNA polymerase</keyword>
<evidence type="ECO:0000256" key="8">
    <source>
        <dbReference type="ARBA" id="ARBA00022932"/>
    </source>
</evidence>
<dbReference type="GO" id="GO:0008408">
    <property type="term" value="F:3'-5' exonuclease activity"/>
    <property type="evidence" value="ECO:0007669"/>
    <property type="project" value="InterPro"/>
</dbReference>
<dbReference type="GO" id="GO:0006271">
    <property type="term" value="P:DNA strand elongation involved in DNA replication"/>
    <property type="evidence" value="ECO:0007669"/>
    <property type="project" value="TreeGrafter"/>
</dbReference>
<dbReference type="GO" id="GO:0009360">
    <property type="term" value="C:DNA polymerase III complex"/>
    <property type="evidence" value="ECO:0007669"/>
    <property type="project" value="InterPro"/>
</dbReference>
<evidence type="ECO:0000256" key="9">
    <source>
        <dbReference type="ARBA" id="ARBA00023125"/>
    </source>
</evidence>
<dbReference type="Pfam" id="PF00712">
    <property type="entry name" value="DNA_pol3_beta"/>
    <property type="match status" value="1"/>
</dbReference>
<evidence type="ECO:0000256" key="5">
    <source>
        <dbReference type="ARBA" id="ARBA00022679"/>
    </source>
</evidence>
<evidence type="ECO:0000259" key="11">
    <source>
        <dbReference type="Pfam" id="PF00712"/>
    </source>
</evidence>
<gene>
    <name evidence="14" type="ORF">SAMN02982927_01156</name>
</gene>
<evidence type="ECO:0000256" key="2">
    <source>
        <dbReference type="ARBA" id="ARBA00010752"/>
    </source>
</evidence>
<feature type="domain" description="DNA polymerase III beta sliding clamp central" evidence="12">
    <location>
        <begin position="151"/>
        <end position="267"/>
    </location>
</feature>
<proteinExistence type="inferred from homology"/>
<reference evidence="15" key="1">
    <citation type="submission" date="2016-10" db="EMBL/GenBank/DDBJ databases">
        <authorList>
            <person name="Varghese N."/>
            <person name="Submissions S."/>
        </authorList>
    </citation>
    <scope>NUCLEOTIDE SEQUENCE [LARGE SCALE GENOMIC DNA]</scope>
    <source>
        <strain evidence="15">ATCC 700379</strain>
    </source>
</reference>
<dbReference type="AlphaFoldDB" id="A0A1I2QKB2"/>
<dbReference type="InterPro" id="IPR022635">
    <property type="entry name" value="DNA_polIII_beta_C"/>
</dbReference>
<keyword evidence="5 10" id="KW-0808">Transferase</keyword>
<evidence type="ECO:0000313" key="15">
    <source>
        <dbReference type="Proteomes" id="UP000198752"/>
    </source>
</evidence>
<dbReference type="OrthoDB" id="8421503at2"/>
<dbReference type="Pfam" id="PF02767">
    <property type="entry name" value="DNA_pol3_beta_2"/>
    <property type="match status" value="1"/>
</dbReference>
<dbReference type="Gene3D" id="3.10.150.10">
    <property type="entry name" value="DNA Polymerase III, subunit A, domain 2"/>
    <property type="match status" value="1"/>
</dbReference>
<dbReference type="PANTHER" id="PTHR30478">
    <property type="entry name" value="DNA POLYMERASE III SUBUNIT BETA"/>
    <property type="match status" value="1"/>
</dbReference>
<dbReference type="GO" id="GO:0003887">
    <property type="term" value="F:DNA-directed DNA polymerase activity"/>
    <property type="evidence" value="ECO:0007669"/>
    <property type="project" value="UniProtKB-UniRule"/>
</dbReference>
<keyword evidence="9" id="KW-0238">DNA-binding</keyword>
<evidence type="ECO:0000259" key="12">
    <source>
        <dbReference type="Pfam" id="PF02767"/>
    </source>
</evidence>
<dbReference type="InterPro" id="IPR001001">
    <property type="entry name" value="DNA_polIII_beta"/>
</dbReference>
<evidence type="ECO:0000256" key="10">
    <source>
        <dbReference type="PIRNR" id="PIRNR000804"/>
    </source>
</evidence>
<organism evidence="14 15">
    <name type="scientific">Sporolactobacillus nakayamae</name>
    <dbReference type="NCBI Taxonomy" id="269670"/>
    <lineage>
        <taxon>Bacteria</taxon>
        <taxon>Bacillati</taxon>
        <taxon>Bacillota</taxon>
        <taxon>Bacilli</taxon>
        <taxon>Bacillales</taxon>
        <taxon>Sporolactobacillaceae</taxon>
        <taxon>Sporolactobacillus</taxon>
    </lineage>
</organism>
<dbReference type="InterPro" id="IPR046938">
    <property type="entry name" value="DNA_clamp_sf"/>
</dbReference>
<evidence type="ECO:0000313" key="14">
    <source>
        <dbReference type="EMBL" id="SFG26136.1"/>
    </source>
</evidence>
<dbReference type="Gene3D" id="3.70.10.10">
    <property type="match status" value="1"/>
</dbReference>
<dbReference type="PIRSF" id="PIRSF000804">
    <property type="entry name" value="DNA_pol_III_b"/>
    <property type="match status" value="1"/>
</dbReference>